<feature type="domain" description="Predicted membrane protein YciQ-like C-terminal" evidence="3">
    <location>
        <begin position="337"/>
        <end position="611"/>
    </location>
</feature>
<feature type="transmembrane region" description="Helical" evidence="1">
    <location>
        <begin position="530"/>
        <end position="556"/>
    </location>
</feature>
<evidence type="ECO:0000259" key="3">
    <source>
        <dbReference type="Pfam" id="PF20990"/>
    </source>
</evidence>
<proteinExistence type="predicted"/>
<keyword evidence="1" id="KW-0812">Transmembrane</keyword>
<evidence type="ECO:0008006" key="6">
    <source>
        <dbReference type="Google" id="ProtNLM"/>
    </source>
</evidence>
<dbReference type="InterPro" id="IPR048389">
    <property type="entry name" value="YciQ-like_C"/>
</dbReference>
<dbReference type="Proteomes" id="UP000553756">
    <property type="component" value="Unassembled WGS sequence"/>
</dbReference>
<sequence length="719" mass="77865">MSVVFALLAGFITTTLVAGSDEADLSYHSIDYDAVVLPNGDFKVSEHLDYKLQERKDDDDNVKPWKQLYWQYTLDSAKTTNISDITVCNATTGETYEQIEPRNPSSVTSDTWNATYAKHWYIADVTNGVDDPQPFDPQTDGLDSTQSGQRKTVEIGWNIPVTDEADSLKFDITMTFHNAVTQYSDVTSFQWEPIAPENEVPAGKVTGTLHFPEGITTNTSWAWLHTKNTSDTKRTSDGSLNFTVYNLKSNGYIDVVAAYDSSVSSGVKRVADGERLDSLKADEARQEKEWHDSQRMRAIITLIIWIGTAVAGIALCVWGIIAVVRSNKASRYSGNLEYWRDQPGLSPASAVRLIDVVSSSKGTAQSRSMTATVLSLVVKHAIAIYPGPASIYRGIDMSQADAASLSSMIGADPAKMDATSKTSTLVILPAALNSRETLELSQSESSCLDLLIDISQRVGSPVFDFKQMKKACKGWETGHEVIDAYNKSCDNEFSLLGVTESRKWQYLLAGALTAALGIFAVGYNTRLDNLALALCMGLPLLLVGLFCMMAGAPLALTDRGQEYAGRCLGLKRYMHDFSDFSDRGTPDLTLWDWYMVYAAAFGISKRVLKELAKAYPQVSDPEWLDANAAGTLLYWNYRPYGWYSSGLGSGSVSGPMFGGDSFSPSFSDIGSQINSGFASVRSTIQAAAPSSSSGSDGSFFGGGFGGSSGGFGGGVSGGR</sequence>
<dbReference type="Pfam" id="PF09972">
    <property type="entry name" value="DUF2207"/>
    <property type="match status" value="1"/>
</dbReference>
<evidence type="ECO:0000259" key="2">
    <source>
        <dbReference type="Pfam" id="PF09972"/>
    </source>
</evidence>
<accession>A0ABX1SZP5</accession>
<evidence type="ECO:0000313" key="5">
    <source>
        <dbReference type="Proteomes" id="UP000553756"/>
    </source>
</evidence>
<organism evidence="4 5">
    <name type="scientific">Bifidobacterium panos</name>
    <dbReference type="NCBI Taxonomy" id="2675321"/>
    <lineage>
        <taxon>Bacteria</taxon>
        <taxon>Bacillati</taxon>
        <taxon>Actinomycetota</taxon>
        <taxon>Actinomycetes</taxon>
        <taxon>Bifidobacteriales</taxon>
        <taxon>Bifidobacteriaceae</taxon>
        <taxon>Bifidobacterium</taxon>
    </lineage>
</organism>
<dbReference type="InterPro" id="IPR018702">
    <property type="entry name" value="DUF2207"/>
</dbReference>
<name>A0ABX1SZP5_9BIFI</name>
<feature type="transmembrane region" description="Helical" evidence="1">
    <location>
        <begin position="302"/>
        <end position="324"/>
    </location>
</feature>
<feature type="transmembrane region" description="Helical" evidence="1">
    <location>
        <begin position="506"/>
        <end position="524"/>
    </location>
</feature>
<comment type="caution">
    <text evidence="4">The sequence shown here is derived from an EMBL/GenBank/DDBJ whole genome shotgun (WGS) entry which is preliminary data.</text>
</comment>
<dbReference type="Pfam" id="PF20990">
    <property type="entry name" value="DUF2207_C"/>
    <property type="match status" value="1"/>
</dbReference>
<reference evidence="4 5" key="1">
    <citation type="submission" date="2020-02" db="EMBL/GenBank/DDBJ databases">
        <title>Characterization of phylogenetic diversity of novel bifidobacterial species isolated in Czech ZOOs.</title>
        <authorList>
            <person name="Lugli G.A."/>
            <person name="Vera N.B."/>
            <person name="Ventura M."/>
        </authorList>
    </citation>
    <scope>NUCLEOTIDE SEQUENCE [LARGE SCALE GENOMIC DNA]</scope>
    <source>
        <strain evidence="4 5">DSM 109963</strain>
    </source>
</reference>
<gene>
    <name evidence="4" type="ORF">G1C94_0691</name>
</gene>
<keyword evidence="5" id="KW-1185">Reference proteome</keyword>
<protein>
    <recommendedName>
        <fullName evidence="6">DUF2207 domain-containing protein</fullName>
    </recommendedName>
</protein>
<keyword evidence="1" id="KW-0472">Membrane</keyword>
<feature type="domain" description="DUF2207" evidence="2">
    <location>
        <begin position="29"/>
        <end position="258"/>
    </location>
</feature>
<keyword evidence="1" id="KW-1133">Transmembrane helix</keyword>
<evidence type="ECO:0000313" key="4">
    <source>
        <dbReference type="EMBL" id="NMN02069.1"/>
    </source>
</evidence>
<dbReference type="EMBL" id="JAAIIJ010000012">
    <property type="protein sequence ID" value="NMN02069.1"/>
    <property type="molecule type" value="Genomic_DNA"/>
</dbReference>
<evidence type="ECO:0000256" key="1">
    <source>
        <dbReference type="SAM" id="Phobius"/>
    </source>
</evidence>